<dbReference type="GO" id="GO:0005829">
    <property type="term" value="C:cytosol"/>
    <property type="evidence" value="ECO:0007669"/>
    <property type="project" value="TreeGrafter"/>
</dbReference>
<evidence type="ECO:0000256" key="5">
    <source>
        <dbReference type="ARBA" id="ARBA00018569"/>
    </source>
</evidence>
<dbReference type="AlphaFoldDB" id="A0A844FUU8"/>
<accession>A0A844FUU8</accession>
<dbReference type="Gene3D" id="3.90.25.10">
    <property type="entry name" value="UDP-galactose 4-epimerase, domain 1"/>
    <property type="match status" value="1"/>
</dbReference>
<dbReference type="EC" id="5.1.3.2" evidence="4 8"/>
<dbReference type="CDD" id="cd05247">
    <property type="entry name" value="UDP_G4E_1_SDR_e"/>
    <property type="match status" value="1"/>
</dbReference>
<comment type="pathway">
    <text evidence="8">Carbohydrate metabolism; galactose metabolism.</text>
</comment>
<dbReference type="Gene3D" id="3.40.50.720">
    <property type="entry name" value="NAD(P)-binding Rossmann-like Domain"/>
    <property type="match status" value="1"/>
</dbReference>
<dbReference type="InterPro" id="IPR036291">
    <property type="entry name" value="NAD(P)-bd_dom_sf"/>
</dbReference>
<keyword evidence="7 8" id="KW-0413">Isomerase</keyword>
<dbReference type="RefSeq" id="WP_154517418.1">
    <property type="nucleotide sequence ID" value="NZ_JAQXUV010000007.1"/>
</dbReference>
<comment type="subunit">
    <text evidence="8">Homodimer.</text>
</comment>
<dbReference type="InterPro" id="IPR005886">
    <property type="entry name" value="UDP_G4E"/>
</dbReference>
<evidence type="ECO:0000259" key="9">
    <source>
        <dbReference type="Pfam" id="PF16363"/>
    </source>
</evidence>
<dbReference type="NCBIfam" id="TIGR01179">
    <property type="entry name" value="galE"/>
    <property type="match status" value="1"/>
</dbReference>
<dbReference type="Pfam" id="PF16363">
    <property type="entry name" value="GDP_Man_Dehyd"/>
    <property type="match status" value="1"/>
</dbReference>
<evidence type="ECO:0000256" key="8">
    <source>
        <dbReference type="RuleBase" id="RU366046"/>
    </source>
</evidence>
<dbReference type="GO" id="GO:0006012">
    <property type="term" value="P:galactose metabolic process"/>
    <property type="evidence" value="ECO:0007669"/>
    <property type="project" value="UniProtKB-UniPathway"/>
</dbReference>
<dbReference type="NCBIfam" id="NF007956">
    <property type="entry name" value="PRK10675.1"/>
    <property type="match status" value="1"/>
</dbReference>
<comment type="catalytic activity">
    <reaction evidence="1 8">
        <text>UDP-alpha-D-glucose = UDP-alpha-D-galactose</text>
        <dbReference type="Rhea" id="RHEA:22168"/>
        <dbReference type="ChEBI" id="CHEBI:58885"/>
        <dbReference type="ChEBI" id="CHEBI:66914"/>
        <dbReference type="EC" id="5.1.3.2"/>
    </reaction>
</comment>
<comment type="caution">
    <text evidence="10">The sequence shown here is derived from an EMBL/GenBank/DDBJ whole genome shotgun (WGS) entry which is preliminary data.</text>
</comment>
<evidence type="ECO:0000313" key="10">
    <source>
        <dbReference type="EMBL" id="MST89788.1"/>
    </source>
</evidence>
<sequence length="338" mass="37618">MKVLLAGGAGYIGSHTALTLTEAGHEVIIVDNYDNSCEEAILRVEELVGKKIKHYEADVKDTVTLDKIFKENDIDCVIHFAGLKAVGESVVKPIEYYRNNIDTTLSLLETMRANDVHNFVFSSSATVYGAENDSPLYETMKKGTCTNPYGWTKWMMEQILTDAAHADDKLSVVLLRYFNPIGAHESGRIGEDPTGIPNNLMPYVTQTAVGIRDHLTIFGGDYDTPDGTCQRDYIHVMDLADGHVKAVEYAATRKGVDIINLGTGTPYSVLDIVHAFEKANNLKLKYEIGPRRAGDLAVCYSNADKAKEVLGWEAKRNLEDMCRDSWNWQKNNPNGYKK</sequence>
<comment type="cofactor">
    <cofactor evidence="2 8">
        <name>NAD(+)</name>
        <dbReference type="ChEBI" id="CHEBI:57540"/>
    </cofactor>
</comment>
<dbReference type="PANTHER" id="PTHR43725:SF47">
    <property type="entry name" value="UDP-GLUCOSE 4-EPIMERASE"/>
    <property type="match status" value="1"/>
</dbReference>
<name>A0A844FUU8_9FIRM</name>
<evidence type="ECO:0000256" key="6">
    <source>
        <dbReference type="ARBA" id="ARBA00023027"/>
    </source>
</evidence>
<keyword evidence="11" id="KW-1185">Reference proteome</keyword>
<evidence type="ECO:0000256" key="4">
    <source>
        <dbReference type="ARBA" id="ARBA00013189"/>
    </source>
</evidence>
<dbReference type="InterPro" id="IPR016040">
    <property type="entry name" value="NAD(P)-bd_dom"/>
</dbReference>
<dbReference type="UniPathway" id="UPA00214"/>
<evidence type="ECO:0000313" key="11">
    <source>
        <dbReference type="Proteomes" id="UP000442619"/>
    </source>
</evidence>
<gene>
    <name evidence="10" type="primary">galE</name>
    <name evidence="10" type="ORF">FYJ79_09420</name>
</gene>
<dbReference type="EMBL" id="VUNM01000024">
    <property type="protein sequence ID" value="MST89788.1"/>
    <property type="molecule type" value="Genomic_DNA"/>
</dbReference>
<organism evidence="10 11">
    <name type="scientific">Sharpea porci</name>
    <dbReference type="NCBI Taxonomy" id="2652286"/>
    <lineage>
        <taxon>Bacteria</taxon>
        <taxon>Bacillati</taxon>
        <taxon>Bacillota</taxon>
        <taxon>Erysipelotrichia</taxon>
        <taxon>Erysipelotrichales</taxon>
        <taxon>Coprobacillaceae</taxon>
        <taxon>Sharpea</taxon>
    </lineage>
</organism>
<keyword evidence="6 8" id="KW-0520">NAD</keyword>
<dbReference type="Proteomes" id="UP000442619">
    <property type="component" value="Unassembled WGS sequence"/>
</dbReference>
<protein>
    <recommendedName>
        <fullName evidence="5 8">UDP-glucose 4-epimerase</fullName>
        <ecNumber evidence="4 8">5.1.3.2</ecNumber>
    </recommendedName>
</protein>
<comment type="similarity">
    <text evidence="3 8">Belongs to the NAD(P)-dependent epimerase/dehydratase family.</text>
</comment>
<dbReference type="SUPFAM" id="SSF51735">
    <property type="entry name" value="NAD(P)-binding Rossmann-fold domains"/>
    <property type="match status" value="1"/>
</dbReference>
<evidence type="ECO:0000256" key="7">
    <source>
        <dbReference type="ARBA" id="ARBA00023235"/>
    </source>
</evidence>
<feature type="domain" description="NAD(P)-binding" evidence="9">
    <location>
        <begin position="4"/>
        <end position="324"/>
    </location>
</feature>
<evidence type="ECO:0000256" key="2">
    <source>
        <dbReference type="ARBA" id="ARBA00001911"/>
    </source>
</evidence>
<reference evidence="10 11" key="1">
    <citation type="submission" date="2019-08" db="EMBL/GenBank/DDBJ databases">
        <title>In-depth cultivation of the pig gut microbiome towards novel bacterial diversity and tailored functional studies.</title>
        <authorList>
            <person name="Wylensek D."/>
            <person name="Hitch T.C.A."/>
            <person name="Clavel T."/>
        </authorList>
    </citation>
    <scope>NUCLEOTIDE SEQUENCE [LARGE SCALE GENOMIC DNA]</scope>
    <source>
        <strain evidence="10 11">CA-Schmier-601-WT-3</strain>
    </source>
</reference>
<keyword evidence="8" id="KW-0119">Carbohydrate metabolism</keyword>
<dbReference type="GO" id="GO:0003978">
    <property type="term" value="F:UDP-glucose 4-epimerase activity"/>
    <property type="evidence" value="ECO:0007669"/>
    <property type="project" value="UniProtKB-UniRule"/>
</dbReference>
<evidence type="ECO:0000256" key="1">
    <source>
        <dbReference type="ARBA" id="ARBA00000083"/>
    </source>
</evidence>
<proteinExistence type="inferred from homology"/>
<dbReference type="PANTHER" id="PTHR43725">
    <property type="entry name" value="UDP-GLUCOSE 4-EPIMERASE"/>
    <property type="match status" value="1"/>
</dbReference>
<evidence type="ECO:0000256" key="3">
    <source>
        <dbReference type="ARBA" id="ARBA00007637"/>
    </source>
</evidence>
<dbReference type="PRINTS" id="PR01713">
    <property type="entry name" value="NUCEPIMERASE"/>
</dbReference>